<keyword evidence="2" id="KW-1185">Reference proteome</keyword>
<dbReference type="EMBL" id="RIBZ01000807">
    <property type="protein sequence ID" value="RNF88338.1"/>
    <property type="molecule type" value="Genomic_DNA"/>
</dbReference>
<proteinExistence type="predicted"/>
<dbReference type="Proteomes" id="UP000275401">
    <property type="component" value="Unassembled WGS sequence"/>
</dbReference>
<reference evidence="1 2" key="1">
    <citation type="submission" date="2018-11" db="EMBL/GenBank/DDBJ databases">
        <title>The Potential of Streptomyces as Biocontrol Agents against the Tomato grey mould, Botrytis cinerea (Gray mold) Frontiers in Microbiology.</title>
        <authorList>
            <person name="Li D."/>
        </authorList>
    </citation>
    <scope>NUCLEOTIDE SEQUENCE [LARGE SCALE GENOMIC DNA]</scope>
    <source>
        <strain evidence="1 2">NEAU-LD23</strain>
    </source>
</reference>
<evidence type="ECO:0000313" key="1">
    <source>
        <dbReference type="EMBL" id="RNF88338.1"/>
    </source>
</evidence>
<organism evidence="1 2">
    <name type="scientific">Streptomyces botrytidirepellens</name>
    <dbReference type="NCBI Taxonomy" id="2486417"/>
    <lineage>
        <taxon>Bacteria</taxon>
        <taxon>Bacillati</taxon>
        <taxon>Actinomycetota</taxon>
        <taxon>Actinomycetes</taxon>
        <taxon>Kitasatosporales</taxon>
        <taxon>Streptomycetaceae</taxon>
        <taxon>Streptomyces</taxon>
    </lineage>
</organism>
<feature type="non-terminal residue" evidence="1">
    <location>
        <position position="1"/>
    </location>
</feature>
<protein>
    <submittedName>
        <fullName evidence="1">Protein phosphatase 2C domain-containing protein</fullName>
    </submittedName>
</protein>
<comment type="caution">
    <text evidence="1">The sequence shown here is derived from an EMBL/GenBank/DDBJ whole genome shotgun (WGS) entry which is preliminary data.</text>
</comment>
<dbReference type="AlphaFoldDB" id="A0A3M8T425"/>
<sequence length="56" mass="5686">GAGLAEPLRAAPALAAHWAERWAATEPPGLAGFLADAQVGVKGYADDRTAAAVWEA</sequence>
<accession>A0A3M8T425</accession>
<gene>
    <name evidence="1" type="ORF">EEJ42_41420</name>
</gene>
<name>A0A3M8T425_9ACTN</name>
<evidence type="ECO:0000313" key="2">
    <source>
        <dbReference type="Proteomes" id="UP000275401"/>
    </source>
</evidence>